<reference evidence="1" key="1">
    <citation type="submission" date="2019-11" db="EMBL/GenBank/DDBJ databases">
        <title>Genomic insights into an expanded diversity of filamentous marine cyanobacteria reveals the extraordinary biosynthetic potential of Moorea and Okeania.</title>
        <authorList>
            <person name="Ferreira Leao T."/>
            <person name="Wang M."/>
            <person name="Moss N."/>
            <person name="Da Silva R."/>
            <person name="Sanders J."/>
            <person name="Nurk S."/>
            <person name="Gurevich A."/>
            <person name="Humphrey G."/>
            <person name="Reher R."/>
            <person name="Zhu Q."/>
            <person name="Belda-Ferre P."/>
            <person name="Glukhov E."/>
            <person name="Rex R."/>
            <person name="Dorrestein P.C."/>
            <person name="Knight R."/>
            <person name="Pevzner P."/>
            <person name="Gerwick W.H."/>
            <person name="Gerwick L."/>
        </authorList>
    </citation>
    <scope>NUCLEOTIDE SEQUENCE</scope>
    <source>
        <strain evidence="1">SIO1C4</strain>
    </source>
</reference>
<evidence type="ECO:0000313" key="1">
    <source>
        <dbReference type="EMBL" id="NER31153.1"/>
    </source>
</evidence>
<name>A0A6B3NHK9_9CYAN</name>
<dbReference type="InterPro" id="IPR018971">
    <property type="entry name" value="DUF1997"/>
</dbReference>
<gene>
    <name evidence="1" type="ORF">F6J89_26915</name>
</gene>
<sequence>MHSQFADNRRIELQQAPLNAQPSSANTDDLVVQTPSSAGECTLFHSHFQDCMEMYAGTRQVSAYLDAHQDWFRRCAHPMKAELIGCNSYALLIGRFGALGYEIEPKIGLELLPQNQGIYRIRSIPIPDYAPVGYNVEFDASQSFVEVPTREYFQLKEAESLQLPEAITRIEWTLELSVALNFPKFIKKLPRSLIQSTGDRLLRQIVRQVSRRLTEKVQTDFHDSLGIPIPKRAKTRKA</sequence>
<dbReference type="EMBL" id="JAAHFQ010000733">
    <property type="protein sequence ID" value="NER31153.1"/>
    <property type="molecule type" value="Genomic_DNA"/>
</dbReference>
<organism evidence="1">
    <name type="scientific">Symploca sp. SIO1C4</name>
    <dbReference type="NCBI Taxonomy" id="2607765"/>
    <lineage>
        <taxon>Bacteria</taxon>
        <taxon>Bacillati</taxon>
        <taxon>Cyanobacteriota</taxon>
        <taxon>Cyanophyceae</taxon>
        <taxon>Coleofasciculales</taxon>
        <taxon>Coleofasciculaceae</taxon>
        <taxon>Symploca</taxon>
    </lineage>
</organism>
<comment type="caution">
    <text evidence="1">The sequence shown here is derived from an EMBL/GenBank/DDBJ whole genome shotgun (WGS) entry which is preliminary data.</text>
</comment>
<dbReference type="Pfam" id="PF09366">
    <property type="entry name" value="DUF1997"/>
    <property type="match status" value="1"/>
</dbReference>
<protein>
    <submittedName>
        <fullName evidence="1">DUF1997 domain-containing protein</fullName>
    </submittedName>
</protein>
<proteinExistence type="predicted"/>
<accession>A0A6B3NHK9</accession>
<dbReference type="AlphaFoldDB" id="A0A6B3NHK9"/>